<keyword evidence="8 11" id="KW-0249">Electron transport</keyword>
<keyword evidence="3 11" id="KW-0285">Flavoprotein</keyword>
<comment type="caution">
    <text evidence="13">The sequence shown here is derived from an EMBL/GenBank/DDBJ whole genome shotgun (WGS) entry which is preliminary data.</text>
</comment>
<dbReference type="PANTHER" id="PTHR43513:SF3">
    <property type="entry name" value="DIHYDROOROTATE DEHYDROGENASE B (NAD(+)), ELECTRON TRANSFER SUBUNIT-RELATED"/>
    <property type="match status" value="1"/>
</dbReference>
<keyword evidence="5 11" id="KW-0479">Metal-binding</keyword>
<keyword evidence="10 11" id="KW-0411">Iron-sulfur</keyword>
<evidence type="ECO:0000256" key="7">
    <source>
        <dbReference type="ARBA" id="ARBA00022975"/>
    </source>
</evidence>
<dbReference type="Gene3D" id="2.40.30.10">
    <property type="entry name" value="Translation factors"/>
    <property type="match status" value="1"/>
</dbReference>
<dbReference type="InterPro" id="IPR050353">
    <property type="entry name" value="PyrK_electron_transfer"/>
</dbReference>
<evidence type="ECO:0000256" key="9">
    <source>
        <dbReference type="ARBA" id="ARBA00023004"/>
    </source>
</evidence>
<dbReference type="PIRSF" id="PIRSF006816">
    <property type="entry name" value="Cyc3_hyd_g"/>
    <property type="match status" value="1"/>
</dbReference>
<evidence type="ECO:0000256" key="11">
    <source>
        <dbReference type="HAMAP-Rule" id="MF_01211"/>
    </source>
</evidence>
<reference evidence="13 14" key="1">
    <citation type="journal article" date="2019" name="Int. J. Syst. Evol. Microbiol.">
        <title>The Global Catalogue of Microorganisms (GCM) 10K type strain sequencing project: providing services to taxonomists for standard genome sequencing and annotation.</title>
        <authorList>
            <consortium name="The Broad Institute Genomics Platform"/>
            <consortium name="The Broad Institute Genome Sequencing Center for Infectious Disease"/>
            <person name="Wu L."/>
            <person name="Ma J."/>
        </authorList>
    </citation>
    <scope>NUCLEOTIDE SEQUENCE [LARGE SCALE GENOMIC DNA]</scope>
    <source>
        <strain evidence="13 14">JCM 15395</strain>
    </source>
</reference>
<organism evidence="13 14">
    <name type="scientific">Virgibacillus siamensis</name>
    <dbReference type="NCBI Taxonomy" id="480071"/>
    <lineage>
        <taxon>Bacteria</taxon>
        <taxon>Bacillati</taxon>
        <taxon>Bacillota</taxon>
        <taxon>Bacilli</taxon>
        <taxon>Bacillales</taxon>
        <taxon>Bacillaceae</taxon>
        <taxon>Virgibacillus</taxon>
    </lineage>
</organism>
<dbReference type="PROSITE" id="PS51384">
    <property type="entry name" value="FAD_FR"/>
    <property type="match status" value="1"/>
</dbReference>
<proteinExistence type="inferred from homology"/>
<comment type="function">
    <text evidence="11">Responsible for channeling the electrons from the oxidation of dihydroorotate from the FMN redox center in the PyrD type B subunit to the ultimate electron acceptor NAD(+).</text>
</comment>
<dbReference type="HAMAP" id="MF_01211">
    <property type="entry name" value="DHODB_Fe_S_bind"/>
    <property type="match status" value="1"/>
</dbReference>
<evidence type="ECO:0000256" key="8">
    <source>
        <dbReference type="ARBA" id="ARBA00022982"/>
    </source>
</evidence>
<keyword evidence="9 11" id="KW-0408">Iron</keyword>
<keyword evidence="2 11" id="KW-0813">Transport</keyword>
<dbReference type="InterPro" id="IPR023455">
    <property type="entry name" value="Dihydroorotate_DHASE_ETsu"/>
</dbReference>
<keyword evidence="7 11" id="KW-0665">Pyrimidine biosynthesis</keyword>
<dbReference type="InterPro" id="IPR037117">
    <property type="entry name" value="Dihydroorotate_DH_ele_sf"/>
</dbReference>
<evidence type="ECO:0000313" key="14">
    <source>
        <dbReference type="Proteomes" id="UP001500866"/>
    </source>
</evidence>
<evidence type="ECO:0000256" key="6">
    <source>
        <dbReference type="ARBA" id="ARBA00022827"/>
    </source>
</evidence>
<evidence type="ECO:0000256" key="2">
    <source>
        <dbReference type="ARBA" id="ARBA00022448"/>
    </source>
</evidence>
<evidence type="ECO:0000256" key="1">
    <source>
        <dbReference type="ARBA" id="ARBA00006422"/>
    </source>
</evidence>
<comment type="pathway">
    <text evidence="11">Pyrimidine metabolism; UMP biosynthesis via de novo pathway; orotate from (S)-dihydroorotate (NAD(+) route): step 1/1.</text>
</comment>
<dbReference type="SUPFAM" id="SSF63380">
    <property type="entry name" value="Riboflavin synthase domain-like"/>
    <property type="match status" value="1"/>
</dbReference>
<dbReference type="InterPro" id="IPR039261">
    <property type="entry name" value="FNR_nucleotide-bd"/>
</dbReference>
<evidence type="ECO:0000256" key="3">
    <source>
        <dbReference type="ARBA" id="ARBA00022630"/>
    </source>
</evidence>
<evidence type="ECO:0000256" key="5">
    <source>
        <dbReference type="ARBA" id="ARBA00022723"/>
    </source>
</evidence>
<feature type="binding site" evidence="11">
    <location>
        <position position="216"/>
    </location>
    <ligand>
        <name>[2Fe-2S] cluster</name>
        <dbReference type="ChEBI" id="CHEBI:190135"/>
    </ligand>
</feature>
<comment type="subunit">
    <text evidence="11">Heterotetramer of 2 PyrK and 2 PyrD type B subunits.</text>
</comment>
<protein>
    <recommendedName>
        <fullName evidence="11">Dihydroorotate dehydrogenase B (NAD(+)), electron transfer subunit</fullName>
    </recommendedName>
    <alternativeName>
        <fullName evidence="11">Dihydroorotate oxidase B, electron transfer subunit</fullName>
    </alternativeName>
</protein>
<dbReference type="Gene3D" id="3.40.50.80">
    <property type="entry name" value="Nucleotide-binding domain of ferredoxin-NADP reductase (FNR) module"/>
    <property type="match status" value="1"/>
</dbReference>
<evidence type="ECO:0000313" key="13">
    <source>
        <dbReference type="EMBL" id="GAA0612848.1"/>
    </source>
</evidence>
<dbReference type="InterPro" id="IPR012165">
    <property type="entry name" value="Cyt_c3_hydrogenase_gsu"/>
</dbReference>
<keyword evidence="14" id="KW-1185">Reference proteome</keyword>
<dbReference type="SUPFAM" id="SSF52343">
    <property type="entry name" value="Ferredoxin reductase-like, C-terminal NADP-linked domain"/>
    <property type="match status" value="1"/>
</dbReference>
<dbReference type="Proteomes" id="UP001500866">
    <property type="component" value="Unassembled WGS sequence"/>
</dbReference>
<comment type="cofactor">
    <cofactor evidence="11">
        <name>[2Fe-2S] cluster</name>
        <dbReference type="ChEBI" id="CHEBI:190135"/>
    </cofactor>
    <text evidence="11">Binds 1 [2Fe-2S] cluster per subunit.</text>
</comment>
<accession>A0ABN1GJG6</accession>
<comment type="similarity">
    <text evidence="1 11">Belongs to the PyrK family.</text>
</comment>
<keyword evidence="4 11" id="KW-0001">2Fe-2S</keyword>
<name>A0ABN1GJG6_9BACI</name>
<feature type="domain" description="FAD-binding FR-type" evidence="12">
    <location>
        <begin position="2"/>
        <end position="99"/>
    </location>
</feature>
<dbReference type="InterPro" id="IPR001433">
    <property type="entry name" value="OxRdtase_FAD/NAD-bd"/>
</dbReference>
<feature type="binding site" evidence="11">
    <location>
        <position position="238"/>
    </location>
    <ligand>
        <name>[2Fe-2S] cluster</name>
        <dbReference type="ChEBI" id="CHEBI:190135"/>
    </ligand>
</feature>
<dbReference type="InterPro" id="IPR017927">
    <property type="entry name" value="FAD-bd_FR_type"/>
</dbReference>
<evidence type="ECO:0000259" key="12">
    <source>
        <dbReference type="PROSITE" id="PS51384"/>
    </source>
</evidence>
<dbReference type="InterPro" id="IPR017938">
    <property type="entry name" value="Riboflavin_synthase-like_b-brl"/>
</dbReference>
<feature type="binding site" evidence="11">
    <location>
        <begin position="50"/>
        <end position="53"/>
    </location>
    <ligand>
        <name>FAD</name>
        <dbReference type="ChEBI" id="CHEBI:57692"/>
    </ligand>
</feature>
<dbReference type="PANTHER" id="PTHR43513">
    <property type="entry name" value="DIHYDROOROTATE DEHYDROGENASE B (NAD(+)), ELECTRON TRANSFER SUBUNIT"/>
    <property type="match status" value="1"/>
</dbReference>
<gene>
    <name evidence="11 13" type="primary">pyrK</name>
    <name evidence="13" type="ORF">GCM10009001_32580</name>
</gene>
<dbReference type="RefSeq" id="WP_343815521.1">
    <property type="nucleotide sequence ID" value="NZ_BAAADS010000025.1"/>
</dbReference>
<sequence>MKKKVMLTILDVREIALDTVEMILENSYIAETAVPGQFLHISVDGHTLRRPISIASIDRKQHTITILFKKVGDGTEQLAAYQNGMSLSALGPSGNGFHYEASSLKTVLLIGGGIGVPPLYNLGTELIQQGINVISVLGFQSKDCVFYEDKFQELGRTIVVTDDGSYGQQGFVTDHLPDKALCDYYFTCGPIPMLRAVTNALHEKSGSISLEERMGCGVGACLACVIPADNADGYRKICKDGPVFGASEVMI</sequence>
<dbReference type="Pfam" id="PF10418">
    <property type="entry name" value="DHODB_Fe-S_bind"/>
    <property type="match status" value="1"/>
</dbReference>
<feature type="binding site" evidence="11">
    <location>
        <position position="224"/>
    </location>
    <ligand>
        <name>[2Fe-2S] cluster</name>
        <dbReference type="ChEBI" id="CHEBI:190135"/>
    </ligand>
</feature>
<keyword evidence="6 11" id="KW-0274">FAD</keyword>
<feature type="binding site" evidence="11">
    <location>
        <position position="221"/>
    </location>
    <ligand>
        <name>[2Fe-2S] cluster</name>
        <dbReference type="ChEBI" id="CHEBI:190135"/>
    </ligand>
</feature>
<dbReference type="Pfam" id="PF00175">
    <property type="entry name" value="NAD_binding_1"/>
    <property type="match status" value="1"/>
</dbReference>
<evidence type="ECO:0000256" key="10">
    <source>
        <dbReference type="ARBA" id="ARBA00023014"/>
    </source>
</evidence>
<comment type="caution">
    <text evidence="11">Lacks conserved residue(s) required for the propagation of feature annotation.</text>
</comment>
<evidence type="ECO:0000256" key="4">
    <source>
        <dbReference type="ARBA" id="ARBA00022714"/>
    </source>
</evidence>
<dbReference type="CDD" id="cd06218">
    <property type="entry name" value="DHOD_e_trans"/>
    <property type="match status" value="1"/>
</dbReference>
<dbReference type="Gene3D" id="2.10.240.10">
    <property type="entry name" value="Dihydroorotate dehydrogenase, electron transfer subunit"/>
    <property type="match status" value="1"/>
</dbReference>
<dbReference type="EMBL" id="BAAADS010000025">
    <property type="protein sequence ID" value="GAA0612848.1"/>
    <property type="molecule type" value="Genomic_DNA"/>
</dbReference>
<dbReference type="InterPro" id="IPR019480">
    <property type="entry name" value="Dihydroorotate_DH_Fe-S-bd"/>
</dbReference>
<feature type="binding site" evidence="11">
    <location>
        <begin position="74"/>
        <end position="75"/>
    </location>
    <ligand>
        <name>FAD</name>
        <dbReference type="ChEBI" id="CHEBI:57692"/>
    </ligand>
</feature>
<comment type="cofactor">
    <cofactor evidence="11">
        <name>FAD</name>
        <dbReference type="ChEBI" id="CHEBI:57692"/>
    </cofactor>
    <text evidence="11">Binds 1 FAD per subunit.</text>
</comment>